<accession>A0AAV4PTE1</accession>
<keyword evidence="2" id="KW-1185">Reference proteome</keyword>
<protein>
    <submittedName>
        <fullName evidence="1">Uncharacterized protein</fullName>
    </submittedName>
</protein>
<evidence type="ECO:0000313" key="2">
    <source>
        <dbReference type="Proteomes" id="UP001054837"/>
    </source>
</evidence>
<proteinExistence type="predicted"/>
<name>A0AAV4PTE1_9ARAC</name>
<sequence>MFTTSKATGKCPANDLINECFKIFVTTCEDSMAFWDATLYTVLRYANKRELDFSVWSDLQSLFFEIMRIDSAYVLSYRQSTVDSTQKVVIWTVDSTYINSRLPGDNFLFSAWWENSLHSASKCVIFYLSKFRRQ</sequence>
<organism evidence="1 2">
    <name type="scientific">Caerostris darwini</name>
    <dbReference type="NCBI Taxonomy" id="1538125"/>
    <lineage>
        <taxon>Eukaryota</taxon>
        <taxon>Metazoa</taxon>
        <taxon>Ecdysozoa</taxon>
        <taxon>Arthropoda</taxon>
        <taxon>Chelicerata</taxon>
        <taxon>Arachnida</taxon>
        <taxon>Araneae</taxon>
        <taxon>Araneomorphae</taxon>
        <taxon>Entelegynae</taxon>
        <taxon>Araneoidea</taxon>
        <taxon>Araneidae</taxon>
        <taxon>Caerostris</taxon>
    </lineage>
</organism>
<dbReference type="EMBL" id="BPLQ01003296">
    <property type="protein sequence ID" value="GIX99426.1"/>
    <property type="molecule type" value="Genomic_DNA"/>
</dbReference>
<gene>
    <name evidence="1" type="ORF">CDAR_297391</name>
</gene>
<dbReference type="AlphaFoldDB" id="A0AAV4PTE1"/>
<dbReference type="Proteomes" id="UP001054837">
    <property type="component" value="Unassembled WGS sequence"/>
</dbReference>
<comment type="caution">
    <text evidence="1">The sequence shown here is derived from an EMBL/GenBank/DDBJ whole genome shotgun (WGS) entry which is preliminary data.</text>
</comment>
<evidence type="ECO:0000313" key="1">
    <source>
        <dbReference type="EMBL" id="GIX99426.1"/>
    </source>
</evidence>
<reference evidence="1 2" key="1">
    <citation type="submission" date="2021-06" db="EMBL/GenBank/DDBJ databases">
        <title>Caerostris darwini draft genome.</title>
        <authorList>
            <person name="Kono N."/>
            <person name="Arakawa K."/>
        </authorList>
    </citation>
    <scope>NUCLEOTIDE SEQUENCE [LARGE SCALE GENOMIC DNA]</scope>
</reference>